<keyword evidence="7" id="KW-0998">Cell outer membrane</keyword>
<dbReference type="SUPFAM" id="SSF56935">
    <property type="entry name" value="Porins"/>
    <property type="match status" value="1"/>
</dbReference>
<dbReference type="RefSeq" id="WP_091540599.1">
    <property type="nucleotide sequence ID" value="NZ_FONY01000005.1"/>
</dbReference>
<accession>A0A1I2CPX1</accession>
<feature type="signal peptide" evidence="8">
    <location>
        <begin position="1"/>
        <end position="20"/>
    </location>
</feature>
<dbReference type="PANTHER" id="PTHR35093:SF8">
    <property type="entry name" value="OUTER MEMBRANE PROTEIN NMB0088-RELATED"/>
    <property type="match status" value="1"/>
</dbReference>
<evidence type="ECO:0000313" key="10">
    <source>
        <dbReference type="Proteomes" id="UP000199513"/>
    </source>
</evidence>
<evidence type="ECO:0000256" key="7">
    <source>
        <dbReference type="ARBA" id="ARBA00023237"/>
    </source>
</evidence>
<evidence type="ECO:0000256" key="8">
    <source>
        <dbReference type="SAM" id="SignalP"/>
    </source>
</evidence>
<evidence type="ECO:0000256" key="4">
    <source>
        <dbReference type="ARBA" id="ARBA00022692"/>
    </source>
</evidence>
<keyword evidence="6" id="KW-0472">Membrane</keyword>
<dbReference type="GO" id="GO:0015483">
    <property type="term" value="F:long-chain fatty acid transporting porin activity"/>
    <property type="evidence" value="ECO:0007669"/>
    <property type="project" value="TreeGrafter"/>
</dbReference>
<keyword evidence="10" id="KW-1185">Reference proteome</keyword>
<evidence type="ECO:0000256" key="1">
    <source>
        <dbReference type="ARBA" id="ARBA00004571"/>
    </source>
</evidence>
<keyword evidence="3" id="KW-1134">Transmembrane beta strand</keyword>
<evidence type="ECO:0000256" key="6">
    <source>
        <dbReference type="ARBA" id="ARBA00023136"/>
    </source>
</evidence>
<protein>
    <recommendedName>
        <fullName evidence="11">Outer membrane protein transport protein (OMPP1/FadL/TodX)</fullName>
    </recommendedName>
</protein>
<keyword evidence="4" id="KW-0812">Transmembrane</keyword>
<gene>
    <name evidence="9" type="ORF">SAMN04488541_1005107</name>
</gene>
<keyword evidence="5 8" id="KW-0732">Signal</keyword>
<feature type="chain" id="PRO_5011795912" description="Outer membrane protein transport protein (OMPP1/FadL/TodX)" evidence="8">
    <location>
        <begin position="21"/>
        <end position="515"/>
    </location>
</feature>
<dbReference type="Proteomes" id="UP000199513">
    <property type="component" value="Unassembled WGS sequence"/>
</dbReference>
<dbReference type="PANTHER" id="PTHR35093">
    <property type="entry name" value="OUTER MEMBRANE PROTEIN NMB0088-RELATED"/>
    <property type="match status" value="1"/>
</dbReference>
<evidence type="ECO:0000256" key="2">
    <source>
        <dbReference type="ARBA" id="ARBA00008163"/>
    </source>
</evidence>
<evidence type="ECO:0000256" key="3">
    <source>
        <dbReference type="ARBA" id="ARBA00022452"/>
    </source>
</evidence>
<proteinExistence type="inferred from homology"/>
<dbReference type="STRING" id="1003.SAMN04488541_1005107"/>
<evidence type="ECO:0008006" key="11">
    <source>
        <dbReference type="Google" id="ProtNLM"/>
    </source>
</evidence>
<reference evidence="10" key="1">
    <citation type="submission" date="2016-10" db="EMBL/GenBank/DDBJ databases">
        <authorList>
            <person name="Varghese N."/>
            <person name="Submissions S."/>
        </authorList>
    </citation>
    <scope>NUCLEOTIDE SEQUENCE [LARGE SCALE GENOMIC DNA]</scope>
    <source>
        <strain>GEY</strain>
        <strain evidence="10">DSM 9560</strain>
    </source>
</reference>
<dbReference type="AlphaFoldDB" id="A0A1I2CPX1"/>
<evidence type="ECO:0000313" key="9">
    <source>
        <dbReference type="EMBL" id="SFE70397.1"/>
    </source>
</evidence>
<sequence length="515" mass="57108">MKLKYWTFLIVFFFNSLAFAQNPDNALGYYFDALRYTNTQFGGSARFQGIAGANTALGGDPTAALTNPAGLGFIRRAEMIVSTSINLTNANTSFINNSTPDSRTNLSINQLGVVWGTDRGSDADLRGTAFAITFTRNNDLNRQWSYSGLNDRNNIISSFLAGSGGSVTWNEFDDEVRNGIFTLSGMAYATRLILPDLNDPTNAQNQYVTFVPIRPTEQREKITETGAQNQWNLSYAINYKDMLYIGAGIGIPTIRYNRTKEYTEIPQANSPLNGLRLRERLSQSGIGINASLGVIFRPVDYIRLGASIITPTIYSVNDNYDADLSVSYNNYTIIEIVNGVEVPVTLRDLNARTILLQSQYNMRTPLRINGGVAIFLGKQGFISGDVELVDYSGVRFSNPQPVFNMESDNAVIKLIYRSTVNIRLGSEFRFGTFRIRGGYAMYGSALKEDIPAPEGQMTFITGGLGKRTDKFYLDGAISYRTSQSSYRPYLLRGAEPTAITDNTRLTATFTLGFFF</sequence>
<comment type="subcellular location">
    <subcellularLocation>
        <location evidence="1">Cell outer membrane</location>
        <topology evidence="1">Multi-pass membrane protein</topology>
    </subcellularLocation>
</comment>
<dbReference type="OrthoDB" id="9765571at2"/>
<dbReference type="EMBL" id="FONY01000005">
    <property type="protein sequence ID" value="SFE70397.1"/>
    <property type="molecule type" value="Genomic_DNA"/>
</dbReference>
<dbReference type="GO" id="GO:0009279">
    <property type="term" value="C:cell outer membrane"/>
    <property type="evidence" value="ECO:0007669"/>
    <property type="project" value="UniProtKB-SubCell"/>
</dbReference>
<name>A0A1I2CPX1_9BACT</name>
<dbReference type="InterPro" id="IPR005017">
    <property type="entry name" value="OMPP1/FadL/TodX"/>
</dbReference>
<organism evidence="9 10">
    <name type="scientific">Thermoflexibacter ruber</name>
    <dbReference type="NCBI Taxonomy" id="1003"/>
    <lineage>
        <taxon>Bacteria</taxon>
        <taxon>Pseudomonadati</taxon>
        <taxon>Bacteroidota</taxon>
        <taxon>Cytophagia</taxon>
        <taxon>Cytophagales</taxon>
        <taxon>Thermoflexibacteraceae</taxon>
        <taxon>Thermoflexibacter</taxon>
    </lineage>
</organism>
<comment type="similarity">
    <text evidence="2">Belongs to the OmpP1/FadL family.</text>
</comment>
<evidence type="ECO:0000256" key="5">
    <source>
        <dbReference type="ARBA" id="ARBA00022729"/>
    </source>
</evidence>
<dbReference type="Gene3D" id="2.40.160.60">
    <property type="entry name" value="Outer membrane protein transport protein (OMPP1/FadL/TodX)"/>
    <property type="match status" value="1"/>
</dbReference>